<protein>
    <submittedName>
        <fullName evidence="1">Uncharacterized protein</fullName>
    </submittedName>
</protein>
<dbReference type="Proteomes" id="UP000429523">
    <property type="component" value="Unassembled WGS sequence"/>
</dbReference>
<reference evidence="1 2" key="1">
    <citation type="submission" date="2018-08" db="EMBL/GenBank/DDBJ databases">
        <title>Genomic investigation of the strawberry pathogen Phytophthora fragariae indicates pathogenicity is determined by transcriptional variation in three key races.</title>
        <authorList>
            <person name="Adams T.M."/>
            <person name="Armitage A.D."/>
            <person name="Sobczyk M.K."/>
            <person name="Bates H.J."/>
            <person name="Dunwell J.M."/>
            <person name="Nellist C.F."/>
            <person name="Harrison R.J."/>
        </authorList>
    </citation>
    <scope>NUCLEOTIDE SEQUENCE [LARGE SCALE GENOMIC DNA]</scope>
    <source>
        <strain evidence="1 2">NOV-9</strain>
    </source>
</reference>
<dbReference type="EMBL" id="QXGF01009467">
    <property type="protein sequence ID" value="KAE8916653.1"/>
    <property type="molecule type" value="Genomic_DNA"/>
</dbReference>
<comment type="caution">
    <text evidence="1">The sequence shown here is derived from an EMBL/GenBank/DDBJ whole genome shotgun (WGS) entry which is preliminary data.</text>
</comment>
<gene>
    <name evidence="1" type="ORF">PF009_g33024</name>
</gene>
<organism evidence="1 2">
    <name type="scientific">Phytophthora fragariae</name>
    <dbReference type="NCBI Taxonomy" id="53985"/>
    <lineage>
        <taxon>Eukaryota</taxon>
        <taxon>Sar</taxon>
        <taxon>Stramenopiles</taxon>
        <taxon>Oomycota</taxon>
        <taxon>Peronosporomycetes</taxon>
        <taxon>Peronosporales</taxon>
        <taxon>Peronosporaceae</taxon>
        <taxon>Phytophthora</taxon>
    </lineage>
</organism>
<name>A0A6A3D8Y4_9STRA</name>
<sequence>MVERCSFALTCFLSSLSGSKIAIRFAWSQYNRNPFARCSKYSSVVHACTIGNASFSTILQLACESRNIPPLHTSN</sequence>
<evidence type="ECO:0000313" key="2">
    <source>
        <dbReference type="Proteomes" id="UP000429523"/>
    </source>
</evidence>
<dbReference type="AlphaFoldDB" id="A0A6A3D8Y4"/>
<proteinExistence type="predicted"/>
<evidence type="ECO:0000313" key="1">
    <source>
        <dbReference type="EMBL" id="KAE8916653.1"/>
    </source>
</evidence>
<accession>A0A6A3D8Y4</accession>